<dbReference type="KEGG" id="dea:FPZ08_19925"/>
<dbReference type="SUPFAM" id="SSF53850">
    <property type="entry name" value="Periplasmic binding protein-like II"/>
    <property type="match status" value="1"/>
</dbReference>
<keyword evidence="3 5" id="KW-0732">Signal</keyword>
<dbReference type="RefSeq" id="WP_146292192.1">
    <property type="nucleotide sequence ID" value="NZ_CP042304.1"/>
</dbReference>
<protein>
    <submittedName>
        <fullName evidence="6">Sugar ABC transporter substrate-binding protein</fullName>
    </submittedName>
</protein>
<dbReference type="OrthoDB" id="9805950at2"/>
<dbReference type="PANTHER" id="PTHR30061">
    <property type="entry name" value="MALTOSE-BINDING PERIPLASMIC PROTEIN"/>
    <property type="match status" value="1"/>
</dbReference>
<dbReference type="GO" id="GO:0042956">
    <property type="term" value="P:maltodextrin transmembrane transport"/>
    <property type="evidence" value="ECO:0007669"/>
    <property type="project" value="TreeGrafter"/>
</dbReference>
<dbReference type="Proteomes" id="UP000315364">
    <property type="component" value="Chromosome"/>
</dbReference>
<reference evidence="6 7" key="1">
    <citation type="submission" date="2019-07" db="EMBL/GenBank/DDBJ databases">
        <title>Full genome sequence of Devosia sp. Gsoil 520.</title>
        <authorList>
            <person name="Im W.-T."/>
        </authorList>
    </citation>
    <scope>NUCLEOTIDE SEQUENCE [LARGE SCALE GENOMIC DNA]</scope>
    <source>
        <strain evidence="6 7">Gsoil 520</strain>
    </source>
</reference>
<keyword evidence="4" id="KW-0574">Periplasm</keyword>
<name>A0A5B8LYB8_9HYPH</name>
<keyword evidence="2" id="KW-0813">Transport</keyword>
<dbReference type="Pfam" id="PF01547">
    <property type="entry name" value="SBP_bac_1"/>
    <property type="match status" value="1"/>
</dbReference>
<dbReference type="AlphaFoldDB" id="A0A5B8LYB8"/>
<dbReference type="EMBL" id="CP042304">
    <property type="protein sequence ID" value="QDZ12811.1"/>
    <property type="molecule type" value="Genomic_DNA"/>
</dbReference>
<dbReference type="GO" id="GO:0055052">
    <property type="term" value="C:ATP-binding cassette (ABC) transporter complex, substrate-binding subunit-containing"/>
    <property type="evidence" value="ECO:0007669"/>
    <property type="project" value="TreeGrafter"/>
</dbReference>
<evidence type="ECO:0000256" key="3">
    <source>
        <dbReference type="ARBA" id="ARBA00022729"/>
    </source>
</evidence>
<dbReference type="GO" id="GO:1901982">
    <property type="term" value="F:maltose binding"/>
    <property type="evidence" value="ECO:0007669"/>
    <property type="project" value="TreeGrafter"/>
</dbReference>
<keyword evidence="7" id="KW-1185">Reference proteome</keyword>
<dbReference type="Gene3D" id="3.40.190.10">
    <property type="entry name" value="Periplasmic binding protein-like II"/>
    <property type="match status" value="1"/>
</dbReference>
<proteinExistence type="inferred from homology"/>
<evidence type="ECO:0000256" key="5">
    <source>
        <dbReference type="SAM" id="SignalP"/>
    </source>
</evidence>
<feature type="signal peptide" evidence="5">
    <location>
        <begin position="1"/>
        <end position="22"/>
    </location>
</feature>
<sequence length="412" mass="43523">MIRKLLAAASVASLCLVSTAMAQETINMWVRTGIGTAFTSLADAYNASHENQIALTEVPFAELVQKYATAIAGGQAPDALSLDLIYTPAFAAAGQLQDLTDWAKGLDYFDSLSPSHVTLGTYEDKVYGLPLLVETSVLAWNKGLYEQAGLDPEKAPANWAEVEANAEAIRALGGDNYGFYFSGGSCGGCMIFTFTPLVWASGADILSEDGQTATLDTPQMRAAVDIYRSMVEKDLVPESSATDNGVNFLSFTNGKIGHQSLGAFAIGTLVNDYPDIDFGVTMIPGVDGGTSSFAGGDNIVVTKDTPRLAAVQEFIEFAYSPEGQKILAENGSLPTRSDIAAQTLEGLDPRLQVAVDAIAVAKTPYTLLFNDLINSANGPWATFTNAAIYGDDVDGAFANAQAEMQSIIDNAP</sequence>
<evidence type="ECO:0000313" key="6">
    <source>
        <dbReference type="EMBL" id="QDZ12811.1"/>
    </source>
</evidence>
<comment type="similarity">
    <text evidence="1">Belongs to the bacterial solute-binding protein 1 family.</text>
</comment>
<evidence type="ECO:0000313" key="7">
    <source>
        <dbReference type="Proteomes" id="UP000315364"/>
    </source>
</evidence>
<feature type="chain" id="PRO_5022771697" evidence="5">
    <location>
        <begin position="23"/>
        <end position="412"/>
    </location>
</feature>
<organism evidence="6 7">
    <name type="scientific">Devosia ginsengisoli</name>
    <dbReference type="NCBI Taxonomy" id="400770"/>
    <lineage>
        <taxon>Bacteria</taxon>
        <taxon>Pseudomonadati</taxon>
        <taxon>Pseudomonadota</taxon>
        <taxon>Alphaproteobacteria</taxon>
        <taxon>Hyphomicrobiales</taxon>
        <taxon>Devosiaceae</taxon>
        <taxon>Devosia</taxon>
    </lineage>
</organism>
<dbReference type="InterPro" id="IPR006059">
    <property type="entry name" value="SBP"/>
</dbReference>
<gene>
    <name evidence="6" type="ORF">FPZ08_19925</name>
</gene>
<dbReference type="GO" id="GO:0015768">
    <property type="term" value="P:maltose transport"/>
    <property type="evidence" value="ECO:0007669"/>
    <property type="project" value="TreeGrafter"/>
</dbReference>
<accession>A0A5B8LYB8</accession>
<evidence type="ECO:0000256" key="4">
    <source>
        <dbReference type="ARBA" id="ARBA00022764"/>
    </source>
</evidence>
<evidence type="ECO:0000256" key="2">
    <source>
        <dbReference type="ARBA" id="ARBA00022448"/>
    </source>
</evidence>
<dbReference type="CDD" id="cd13585">
    <property type="entry name" value="PBP2_TMBP_like"/>
    <property type="match status" value="1"/>
</dbReference>
<evidence type="ECO:0000256" key="1">
    <source>
        <dbReference type="ARBA" id="ARBA00008520"/>
    </source>
</evidence>
<dbReference type="PANTHER" id="PTHR30061:SF50">
    <property type="entry name" value="MALTOSE_MALTODEXTRIN-BINDING PERIPLASMIC PROTEIN"/>
    <property type="match status" value="1"/>
</dbReference>